<proteinExistence type="predicted"/>
<reference evidence="2" key="1">
    <citation type="journal article" date="2003" name="J. Bacteriol.">
        <title>Sequence of the 165-kilobase catabolic plasmid pAO1 from Arthrobacter nicotinovorans and identification of a pAO1-dependent nicotine uptake system.</title>
        <authorList>
            <person name="Igloi G.L."/>
            <person name="Brandsch R."/>
        </authorList>
    </citation>
    <scope>NUCLEOTIDE SEQUENCE [LARGE SCALE GENOMIC DNA]</scope>
    <source>
        <strain evidence="2">ATCC 49919</strain>
        <plasmid evidence="2">pAO1</plasmid>
    </source>
</reference>
<dbReference type="Pfam" id="PF06103">
    <property type="entry name" value="DUF948"/>
    <property type="match status" value="1"/>
</dbReference>
<evidence type="ECO:0008006" key="3">
    <source>
        <dbReference type="Google" id="ProtNLM"/>
    </source>
</evidence>
<feature type="transmembrane region" description="Helical" evidence="1">
    <location>
        <begin position="73"/>
        <end position="96"/>
    </location>
</feature>
<dbReference type="EMBL" id="AJ507836">
    <property type="protein sequence ID" value="CAD47950.1"/>
    <property type="molecule type" value="Genomic_DNA"/>
</dbReference>
<name>Q8GAH6_PAENI</name>
<keyword evidence="1" id="KW-1133">Transmembrane helix</keyword>
<keyword evidence="1" id="KW-0812">Transmembrane</keyword>
<evidence type="ECO:0000313" key="2">
    <source>
        <dbReference type="EMBL" id="CAD47950.1"/>
    </source>
</evidence>
<reference evidence="2" key="2">
    <citation type="journal article" date="2013" name="J. Mol. Evol.">
        <title>pAO1 of Arthrobacter nicotinovorans and the spread of catabolic traits by horizontal gene transfer in gram-positive soil bacteria.</title>
        <authorList>
            <person name="Mihasan M."/>
            <person name="Brandsch R."/>
        </authorList>
    </citation>
    <scope>NUCLEOTIDE SEQUENCE [LARGE SCALE GENOMIC DNA]</scope>
    <source>
        <strain evidence="2">ATCC 49919</strain>
        <plasmid evidence="2">pAO1</plasmid>
    </source>
</reference>
<keyword evidence="2" id="KW-0614">Plasmid</keyword>
<evidence type="ECO:0000256" key="1">
    <source>
        <dbReference type="SAM" id="Phobius"/>
    </source>
</evidence>
<keyword evidence="1" id="KW-0472">Membrane</keyword>
<sequence length="196" mass="20552">MSGRSHKYRPILSWHAATRFQANQVALVRKRLLSRLVALGFAGTKASAFSATLSPSLRAPLCSHINLVGDESMSVGAIAGLIAAGVFALLVLLLAVPIMKLGQVLDEVRMAVRSISNGTAPMLDEVTAIVTTTHHQLKKVDTIATNVSDASANVSALSSLVAASIGSPLIKVLAFSHGVRTALVNHSKPATGRRSR</sequence>
<organism evidence="2">
    <name type="scientific">Paenarthrobacter nicotinovorans</name>
    <name type="common">Arthrobacter nicotinovorans</name>
    <dbReference type="NCBI Taxonomy" id="29320"/>
    <lineage>
        <taxon>Bacteria</taxon>
        <taxon>Bacillati</taxon>
        <taxon>Actinomycetota</taxon>
        <taxon>Actinomycetes</taxon>
        <taxon>Micrococcales</taxon>
        <taxon>Micrococcaceae</taxon>
        <taxon>Paenarthrobacter</taxon>
    </lineage>
</organism>
<dbReference type="AlphaFoldDB" id="Q8GAH6"/>
<dbReference type="InterPro" id="IPR009293">
    <property type="entry name" value="UPF0478"/>
</dbReference>
<geneLocation type="plasmid" evidence="2">
    <name>pAO1</name>
</geneLocation>
<accession>Q8GAH6</accession>
<feature type="transmembrane region" description="Helical" evidence="1">
    <location>
        <begin position="32"/>
        <end position="53"/>
    </location>
</feature>
<protein>
    <recommendedName>
        <fullName evidence="3">DUF948 domain-containing protein</fullName>
    </recommendedName>
</protein>